<dbReference type="GO" id="GO:0016757">
    <property type="term" value="F:glycosyltransferase activity"/>
    <property type="evidence" value="ECO:0007669"/>
    <property type="project" value="InterPro"/>
</dbReference>
<dbReference type="GO" id="GO:0004386">
    <property type="term" value="F:helicase activity"/>
    <property type="evidence" value="ECO:0007669"/>
    <property type="project" value="UniProtKB-KW"/>
</dbReference>
<keyword evidence="7" id="KW-1185">Reference proteome</keyword>
<organism evidence="6 7">
    <name type="scientific">Symbiodinium pilosum</name>
    <name type="common">Dinoflagellate</name>
    <dbReference type="NCBI Taxonomy" id="2952"/>
    <lineage>
        <taxon>Eukaryota</taxon>
        <taxon>Sar</taxon>
        <taxon>Alveolata</taxon>
        <taxon>Dinophyceae</taxon>
        <taxon>Suessiales</taxon>
        <taxon>Symbiodiniaceae</taxon>
        <taxon>Symbiodinium</taxon>
    </lineage>
</organism>
<dbReference type="Gene3D" id="3.90.550.10">
    <property type="entry name" value="Spore Coat Polysaccharide Biosynthesis Protein SpsA, Chain A"/>
    <property type="match status" value="1"/>
</dbReference>
<dbReference type="SUPFAM" id="SSF53448">
    <property type="entry name" value="Nucleotide-diphospho-sugar transferases"/>
    <property type="match status" value="1"/>
</dbReference>
<proteinExistence type="predicted"/>
<evidence type="ECO:0000313" key="7">
    <source>
        <dbReference type="Proteomes" id="UP000649617"/>
    </source>
</evidence>
<dbReference type="CDD" id="cd17917">
    <property type="entry name" value="DEXHc_RHA-like"/>
    <property type="match status" value="1"/>
</dbReference>
<dbReference type="InterPro" id="IPR001650">
    <property type="entry name" value="Helicase_C-like"/>
</dbReference>
<keyword evidence="2" id="KW-0547">Nucleotide-binding</keyword>
<evidence type="ECO:0000256" key="1">
    <source>
        <dbReference type="ARBA" id="ARBA00022801"/>
    </source>
</evidence>
<evidence type="ECO:0000259" key="5">
    <source>
        <dbReference type="PROSITE" id="PS51194"/>
    </source>
</evidence>
<evidence type="ECO:0000313" key="6">
    <source>
        <dbReference type="EMBL" id="CAE7491797.1"/>
    </source>
</evidence>
<evidence type="ECO:0000259" key="4">
    <source>
        <dbReference type="PROSITE" id="PS51192"/>
    </source>
</evidence>
<comment type="caution">
    <text evidence="6">The sequence shown here is derived from an EMBL/GenBank/DDBJ whole genome shotgun (WGS) entry which is preliminary data.</text>
</comment>
<accession>A0A812SN37</accession>
<dbReference type="InterPro" id="IPR027417">
    <property type="entry name" value="P-loop_NTPase"/>
</dbReference>
<dbReference type="InterPro" id="IPR029044">
    <property type="entry name" value="Nucleotide-diphossugar_trans"/>
</dbReference>
<dbReference type="InterPro" id="IPR002495">
    <property type="entry name" value="Glyco_trans_8"/>
</dbReference>
<keyword evidence="1" id="KW-0378">Hydrolase</keyword>
<feature type="domain" description="Helicase ATP-binding" evidence="4">
    <location>
        <begin position="515"/>
        <end position="675"/>
    </location>
</feature>
<keyword evidence="2" id="KW-0347">Helicase</keyword>
<sequence>MKLASLQVRCPHRNSCPLRLRIQQSSKGLYSIQVTGLETPASRAQQPVLTLNPSRRASSRSWCPTCAKPLEMQSKVAASPALDTSRRRPKGKGNAFVAVLFGPDEDMLQRFVLGALVLGHSLKTSGTSFDLVLLHTADVMAVPGAGLLEVFWKTREVEYVQAVEKLISRSEDRFRHVFTKLHVFGCDDYEKVVLLDIDLLVRDNIDELAQLKPPCALRRGHKSLPSHVDVSLSCYDRNGQQRFGMNLGVAVLKPCQEELRKMLDSVKRNDPMHEASNGPEQDFLSRWFKNWTTLNLKYNYQLHQLAYSLDHAGPDAERLQLKFESVKVIHYSGKVKPWDFYFQAGLEQSFSTFSEEKLLPAYGATGEDLQEKIRRAGKEWKEQCKAMWQHVLSAQTLCGATCQLCGEPVSDEKQLEHCFLQCPKTDDLRRSQPSLTAEEIQHPEPHQFRQVLAFVARVLERRRWLAAESDPERREPDQEVEKEETQDTSPKGDGATSLHEEGPKQMPQSHREKILQEVATNRVTIIVAPTGCGKRIPQMILDEDAERCILVTQPRRVAATSLARRVAGERGVELGTEVGYKIGGCSEVGRSGRTRLTFATTAIAMIQCLQDCSSFTHLIIDEVHIRDAHIDFLLSLVVTRVLSHNKQVKVILMSAAMDSNKIARYFSTVLGGTIPKPLDLEECRQFKLSIKYIDDYPFFMRRGLSRRGQDGVWAVSGFPAEWSQEEVSDLYAEFVRSCHEERANRKDLASFLVFLPGKRELTLLWERLDEVKGLKVKCIFGGQTVEEQERVLSETQSQNERVVILGTDVIESSVTIPDVDLVIDTCEQKRLRWDGGKNQSLLTLVLVSQDEAKQRSGRTGRVRDGEVVRLISRECFQRLQPHAEPQIKHSRLEDLLLSIFELPNLGDPREFLQKMSDPPSATRVDQAITRLMELNALAKTKGQTQPKPTFFGRFLQKMPLDPDVGFLVMSGVRLQLVKDCAILAAVHQRGDPFVDSMDLSSQEVQWLWEARDTCSPGRVRERDRALPGDLMAGLGAYRAWQAAAKYQSRWGAGWSIQEEAQWCARHFLSLERLHELEEMVVQIHDVLEGLGYADALPQSERDRMRLRRQEKVNLKAVRTRPQQSAAQDFASLLRDQKDRDNQLLLAWCIAASFTSGLIEVKNGSSTEQLKYKAKKDRAPEVGNNLLMQGFGVRHARILNKGDVEVTFPSPEEAHKAYQQASLLNNNMMPWRPQQRTSLHPRKCYEGPTISDVMAIMNHKRTAMTYFCTKCSTVPTGIIPLILCATYPAAQVTKQAGVWLVSTLIHGQRQVEKFAAPSEKVGRLLESIREKMDTEFGCTQTERQKIVEDLWHVSHLQSCSKFNVLTGLIVLQTHHIPSTL</sequence>
<dbReference type="PANTHER" id="PTHR18934:SF221">
    <property type="entry name" value="ATP-DEPENDENT RNA HELICASE DHX34-RELATED"/>
    <property type="match status" value="1"/>
</dbReference>
<dbReference type="InterPro" id="IPR007502">
    <property type="entry name" value="Helicase-assoc_dom"/>
</dbReference>
<dbReference type="EMBL" id="CAJNIZ010026446">
    <property type="protein sequence ID" value="CAE7491797.1"/>
    <property type="molecule type" value="Genomic_DNA"/>
</dbReference>
<feature type="compositionally biased region" description="Basic and acidic residues" evidence="3">
    <location>
        <begin position="498"/>
        <end position="511"/>
    </location>
</feature>
<name>A0A812SN37_SYMPI</name>
<dbReference type="SUPFAM" id="SSF52540">
    <property type="entry name" value="P-loop containing nucleoside triphosphate hydrolases"/>
    <property type="match status" value="1"/>
</dbReference>
<reference evidence="6" key="1">
    <citation type="submission" date="2021-02" db="EMBL/GenBank/DDBJ databases">
        <authorList>
            <person name="Dougan E. K."/>
            <person name="Rhodes N."/>
            <person name="Thang M."/>
            <person name="Chan C."/>
        </authorList>
    </citation>
    <scope>NUCLEOTIDE SEQUENCE</scope>
</reference>
<gene>
    <name evidence="6" type="primary">spn-E</name>
    <name evidence="6" type="ORF">SPIL2461_LOCUS12676</name>
</gene>
<dbReference type="GO" id="GO:0016787">
    <property type="term" value="F:hydrolase activity"/>
    <property type="evidence" value="ECO:0007669"/>
    <property type="project" value="UniProtKB-KW"/>
</dbReference>
<dbReference type="OrthoDB" id="66977at2759"/>
<dbReference type="PROSITE" id="PS51194">
    <property type="entry name" value="HELICASE_CTER"/>
    <property type="match status" value="1"/>
</dbReference>
<dbReference type="SMART" id="SM00847">
    <property type="entry name" value="HA2"/>
    <property type="match status" value="1"/>
</dbReference>
<feature type="region of interest" description="Disordered" evidence="3">
    <location>
        <begin position="467"/>
        <end position="511"/>
    </location>
</feature>
<dbReference type="InterPro" id="IPR014001">
    <property type="entry name" value="Helicase_ATP-bd"/>
</dbReference>
<evidence type="ECO:0000256" key="2">
    <source>
        <dbReference type="ARBA" id="ARBA00022806"/>
    </source>
</evidence>
<dbReference type="Pfam" id="PF00271">
    <property type="entry name" value="Helicase_C"/>
    <property type="match status" value="1"/>
</dbReference>
<feature type="compositionally biased region" description="Basic and acidic residues" evidence="3">
    <location>
        <begin position="467"/>
        <end position="485"/>
    </location>
</feature>
<dbReference type="Pfam" id="PF01501">
    <property type="entry name" value="Glyco_transf_8"/>
    <property type="match status" value="1"/>
</dbReference>
<dbReference type="Proteomes" id="UP000649617">
    <property type="component" value="Unassembled WGS sequence"/>
</dbReference>
<evidence type="ECO:0000256" key="3">
    <source>
        <dbReference type="SAM" id="MobiDB-lite"/>
    </source>
</evidence>
<keyword evidence="2" id="KW-0067">ATP-binding</keyword>
<dbReference type="PANTHER" id="PTHR18934">
    <property type="entry name" value="ATP-DEPENDENT RNA HELICASE"/>
    <property type="match status" value="1"/>
</dbReference>
<dbReference type="GO" id="GO:0003723">
    <property type="term" value="F:RNA binding"/>
    <property type="evidence" value="ECO:0007669"/>
    <property type="project" value="TreeGrafter"/>
</dbReference>
<protein>
    <submittedName>
        <fullName evidence="6">Spn-E protein</fullName>
    </submittedName>
</protein>
<feature type="domain" description="Helicase C-terminal" evidence="5">
    <location>
        <begin position="730"/>
        <end position="903"/>
    </location>
</feature>
<dbReference type="SMART" id="SM00490">
    <property type="entry name" value="HELICc"/>
    <property type="match status" value="1"/>
</dbReference>
<dbReference type="SMART" id="SM00487">
    <property type="entry name" value="DEXDc"/>
    <property type="match status" value="1"/>
</dbReference>
<dbReference type="Gene3D" id="1.20.120.1080">
    <property type="match status" value="1"/>
</dbReference>
<dbReference type="PROSITE" id="PS51192">
    <property type="entry name" value="HELICASE_ATP_BIND_1"/>
    <property type="match status" value="1"/>
</dbReference>
<dbReference type="Gene3D" id="3.40.50.300">
    <property type="entry name" value="P-loop containing nucleotide triphosphate hydrolases"/>
    <property type="match status" value="2"/>
</dbReference>